<dbReference type="InterPro" id="IPR000847">
    <property type="entry name" value="LysR_HTH_N"/>
</dbReference>
<accession>A0A644UHI7</accession>
<proteinExistence type="inferred from homology"/>
<evidence type="ECO:0000256" key="3">
    <source>
        <dbReference type="ARBA" id="ARBA00023125"/>
    </source>
</evidence>
<dbReference type="InterPro" id="IPR005119">
    <property type="entry name" value="LysR_subst-bd"/>
</dbReference>
<evidence type="ECO:0000256" key="1">
    <source>
        <dbReference type="ARBA" id="ARBA00009437"/>
    </source>
</evidence>
<dbReference type="Gene3D" id="3.40.190.290">
    <property type="match status" value="1"/>
</dbReference>
<comment type="similarity">
    <text evidence="1">Belongs to the LysR transcriptional regulatory family.</text>
</comment>
<dbReference type="GO" id="GO:0000976">
    <property type="term" value="F:transcription cis-regulatory region binding"/>
    <property type="evidence" value="ECO:0007669"/>
    <property type="project" value="TreeGrafter"/>
</dbReference>
<keyword evidence="4" id="KW-0804">Transcription</keyword>
<dbReference type="Pfam" id="PF03466">
    <property type="entry name" value="LysR_substrate"/>
    <property type="match status" value="1"/>
</dbReference>
<dbReference type="AlphaFoldDB" id="A0A644UHI7"/>
<reference evidence="6" key="1">
    <citation type="submission" date="2019-08" db="EMBL/GenBank/DDBJ databases">
        <authorList>
            <person name="Kucharzyk K."/>
            <person name="Murdoch R.W."/>
            <person name="Higgins S."/>
            <person name="Loffler F."/>
        </authorList>
    </citation>
    <scope>NUCLEOTIDE SEQUENCE</scope>
</reference>
<dbReference type="PANTHER" id="PTHR30126:SF78">
    <property type="entry name" value="HTH LYSR-TYPE DOMAIN-CONTAINING PROTEIN"/>
    <property type="match status" value="1"/>
</dbReference>
<dbReference type="CDD" id="cd05466">
    <property type="entry name" value="PBP2_LTTR_substrate"/>
    <property type="match status" value="1"/>
</dbReference>
<keyword evidence="2" id="KW-0805">Transcription regulation</keyword>
<sequence>MNNNDLLFLKILADEHNLTKTAKKLFISQPAITDKIKKLEKEFGAKLIVRKPRGIEFTPEGDILVQYAIRALMEFEKTKDLITNMHTDELHGSLHISCSNVFAKYHLPKLLSDFQKLYPKVEITFKSGFSTNLYRDFLRGESQLAILRGDHLWSQEKKLLLQEPLCIFSAFPLDLDNLPEIPYIHYSTDPNLQILLDEWWGNNYQKRPHIVTDIDSMDTGMKLVQNGLGYTILSESCGSDTPGLYKYPLKLPNQNIIYRKTWLYYRSDCNSSRIVKTLIYFILKKYRSIPL</sequence>
<comment type="caution">
    <text evidence="6">The sequence shown here is derived from an EMBL/GenBank/DDBJ whole genome shotgun (WGS) entry which is preliminary data.</text>
</comment>
<evidence type="ECO:0000256" key="2">
    <source>
        <dbReference type="ARBA" id="ARBA00023015"/>
    </source>
</evidence>
<protein>
    <recommendedName>
        <fullName evidence="5">HTH lysR-type domain-containing protein</fullName>
    </recommendedName>
</protein>
<dbReference type="InterPro" id="IPR036390">
    <property type="entry name" value="WH_DNA-bd_sf"/>
</dbReference>
<evidence type="ECO:0000256" key="4">
    <source>
        <dbReference type="ARBA" id="ARBA00023163"/>
    </source>
</evidence>
<feature type="domain" description="HTH lysR-type" evidence="5">
    <location>
        <begin position="1"/>
        <end position="58"/>
    </location>
</feature>
<dbReference type="PRINTS" id="PR00039">
    <property type="entry name" value="HTHLYSR"/>
</dbReference>
<dbReference type="Pfam" id="PF00126">
    <property type="entry name" value="HTH_1"/>
    <property type="match status" value="1"/>
</dbReference>
<keyword evidence="3" id="KW-0238">DNA-binding</keyword>
<evidence type="ECO:0000259" key="5">
    <source>
        <dbReference type="PROSITE" id="PS50931"/>
    </source>
</evidence>
<gene>
    <name evidence="6" type="ORF">SDC9_24336</name>
</gene>
<dbReference type="SUPFAM" id="SSF53850">
    <property type="entry name" value="Periplasmic binding protein-like II"/>
    <property type="match status" value="1"/>
</dbReference>
<dbReference type="InterPro" id="IPR036388">
    <property type="entry name" value="WH-like_DNA-bd_sf"/>
</dbReference>
<dbReference type="Gene3D" id="1.10.10.10">
    <property type="entry name" value="Winged helix-like DNA-binding domain superfamily/Winged helix DNA-binding domain"/>
    <property type="match status" value="1"/>
</dbReference>
<dbReference type="SUPFAM" id="SSF46785">
    <property type="entry name" value="Winged helix' DNA-binding domain"/>
    <property type="match status" value="1"/>
</dbReference>
<dbReference type="EMBL" id="VSSQ01000116">
    <property type="protein sequence ID" value="MPL78467.1"/>
    <property type="molecule type" value="Genomic_DNA"/>
</dbReference>
<name>A0A644UHI7_9ZZZZ</name>
<dbReference type="PROSITE" id="PS50931">
    <property type="entry name" value="HTH_LYSR"/>
    <property type="match status" value="1"/>
</dbReference>
<dbReference type="GO" id="GO:0003700">
    <property type="term" value="F:DNA-binding transcription factor activity"/>
    <property type="evidence" value="ECO:0007669"/>
    <property type="project" value="InterPro"/>
</dbReference>
<evidence type="ECO:0000313" key="6">
    <source>
        <dbReference type="EMBL" id="MPL78467.1"/>
    </source>
</evidence>
<dbReference type="PANTHER" id="PTHR30126">
    <property type="entry name" value="HTH-TYPE TRANSCRIPTIONAL REGULATOR"/>
    <property type="match status" value="1"/>
</dbReference>
<organism evidence="6">
    <name type="scientific">bioreactor metagenome</name>
    <dbReference type="NCBI Taxonomy" id="1076179"/>
    <lineage>
        <taxon>unclassified sequences</taxon>
        <taxon>metagenomes</taxon>
        <taxon>ecological metagenomes</taxon>
    </lineage>
</organism>